<evidence type="ECO:0000313" key="2">
    <source>
        <dbReference type="EMBL" id="MQR02569.1"/>
    </source>
</evidence>
<dbReference type="OrthoDB" id="9806974at2"/>
<dbReference type="PANTHER" id="PTHR42760:SF129">
    <property type="entry name" value="OXIDOREDUCTASE"/>
    <property type="match status" value="1"/>
</dbReference>
<dbReference type="InterPro" id="IPR036291">
    <property type="entry name" value="NAD(P)-bd_dom_sf"/>
</dbReference>
<comment type="similarity">
    <text evidence="1">Belongs to the short-chain dehydrogenases/reductases (SDR) family.</text>
</comment>
<dbReference type="PRINTS" id="PR00081">
    <property type="entry name" value="GDHRDH"/>
</dbReference>
<dbReference type="Gene3D" id="3.40.50.720">
    <property type="entry name" value="NAD(P)-binding Rossmann-like Domain"/>
    <property type="match status" value="1"/>
</dbReference>
<gene>
    <name evidence="2" type="ORF">GEV47_17980</name>
</gene>
<dbReference type="PRINTS" id="PR00080">
    <property type="entry name" value="SDRFAMILY"/>
</dbReference>
<sequence length="250" mass="26312">MNLNFSGKTVAISGVSSGFGVAITKRFLSLGANVFGCDVSDTAFSDLERLGAVLARVDLTNSSSASAWIEDVENSSSGVVDVLINNAGGVAGQTKKPIEQLTDEEWRVVIDINLGSTFSLCRAVVPGMKRTRSGTIVNISSGAALQASMTGIQAYCAAKHAVLGLTRQLAHELGPFGIRANTVAPGFIVTNEATQKQWDAYGQEKQKVLLEQIALRRLGTADEIADAVLFFASNLSTFINGQVLSIDGGK</sequence>
<dbReference type="RefSeq" id="WP_153236201.1">
    <property type="nucleotide sequence ID" value="NZ_WINI01000010.1"/>
</dbReference>
<reference evidence="2 3" key="1">
    <citation type="submission" date="2019-10" db="EMBL/GenBank/DDBJ databases">
        <title>Glaciimonas soli sp. nov., a psychrophilic bacterium isolated from the forest soil of a high elevation mountain in Taiwan.</title>
        <authorList>
            <person name="Wang L.-T."/>
            <person name="Shieh W.Y."/>
        </authorList>
    </citation>
    <scope>NUCLEOTIDE SEQUENCE [LARGE SCALE GENOMIC DNA]</scope>
    <source>
        <strain evidence="2 3">GS1</strain>
    </source>
</reference>
<keyword evidence="3" id="KW-1185">Reference proteome</keyword>
<name>A0A843YS55_9BURK</name>
<dbReference type="AlphaFoldDB" id="A0A843YS55"/>
<organism evidence="2 3">
    <name type="scientific">Glaciimonas soli</name>
    <dbReference type="NCBI Taxonomy" id="2590999"/>
    <lineage>
        <taxon>Bacteria</taxon>
        <taxon>Pseudomonadati</taxon>
        <taxon>Pseudomonadota</taxon>
        <taxon>Betaproteobacteria</taxon>
        <taxon>Burkholderiales</taxon>
        <taxon>Oxalobacteraceae</taxon>
        <taxon>Glaciimonas</taxon>
    </lineage>
</organism>
<dbReference type="CDD" id="cd05233">
    <property type="entry name" value="SDR_c"/>
    <property type="match status" value="1"/>
</dbReference>
<dbReference type="SUPFAM" id="SSF51735">
    <property type="entry name" value="NAD(P)-binding Rossmann-fold domains"/>
    <property type="match status" value="1"/>
</dbReference>
<protein>
    <submittedName>
        <fullName evidence="2">SDR family oxidoreductase</fullName>
    </submittedName>
</protein>
<dbReference type="Proteomes" id="UP000451565">
    <property type="component" value="Unassembled WGS sequence"/>
</dbReference>
<dbReference type="GO" id="GO:0016616">
    <property type="term" value="F:oxidoreductase activity, acting on the CH-OH group of donors, NAD or NADP as acceptor"/>
    <property type="evidence" value="ECO:0007669"/>
    <property type="project" value="TreeGrafter"/>
</dbReference>
<dbReference type="PANTHER" id="PTHR42760">
    <property type="entry name" value="SHORT-CHAIN DEHYDROGENASES/REDUCTASES FAMILY MEMBER"/>
    <property type="match status" value="1"/>
</dbReference>
<dbReference type="Pfam" id="PF13561">
    <property type="entry name" value="adh_short_C2"/>
    <property type="match status" value="1"/>
</dbReference>
<dbReference type="GO" id="GO:0030497">
    <property type="term" value="P:fatty acid elongation"/>
    <property type="evidence" value="ECO:0007669"/>
    <property type="project" value="TreeGrafter"/>
</dbReference>
<accession>A0A843YS55</accession>
<dbReference type="EMBL" id="WINI01000010">
    <property type="protein sequence ID" value="MQR02569.1"/>
    <property type="molecule type" value="Genomic_DNA"/>
</dbReference>
<comment type="caution">
    <text evidence="2">The sequence shown here is derived from an EMBL/GenBank/DDBJ whole genome shotgun (WGS) entry which is preliminary data.</text>
</comment>
<dbReference type="InterPro" id="IPR002347">
    <property type="entry name" value="SDR_fam"/>
</dbReference>
<dbReference type="FunFam" id="3.40.50.720:FF:000084">
    <property type="entry name" value="Short-chain dehydrogenase reductase"/>
    <property type="match status" value="1"/>
</dbReference>
<proteinExistence type="inferred from homology"/>
<evidence type="ECO:0000313" key="3">
    <source>
        <dbReference type="Proteomes" id="UP000451565"/>
    </source>
</evidence>
<evidence type="ECO:0000256" key="1">
    <source>
        <dbReference type="ARBA" id="ARBA00006484"/>
    </source>
</evidence>